<dbReference type="Pfam" id="PF00501">
    <property type="entry name" value="AMP-binding"/>
    <property type="match status" value="1"/>
</dbReference>
<protein>
    <submittedName>
        <fullName evidence="3">Fatty acid CoA ligase</fullName>
    </submittedName>
</protein>
<dbReference type="RefSeq" id="WP_125056735.1">
    <property type="nucleotide sequence ID" value="NZ_BHZD01000001.1"/>
</dbReference>
<dbReference type="Gene3D" id="3.30.300.30">
    <property type="match status" value="1"/>
</dbReference>
<accession>A0A401WAP7</accession>
<feature type="domain" description="AMP-binding enzyme C-terminal" evidence="2">
    <location>
        <begin position="429"/>
        <end position="504"/>
    </location>
</feature>
<comment type="caution">
    <text evidence="3">The sequence shown here is derived from an EMBL/GenBank/DDBJ whole genome shotgun (WGS) entry which is preliminary data.</text>
</comment>
<dbReference type="GO" id="GO:0016877">
    <property type="term" value="F:ligase activity, forming carbon-sulfur bonds"/>
    <property type="evidence" value="ECO:0007669"/>
    <property type="project" value="UniProtKB-ARBA"/>
</dbReference>
<dbReference type="Proteomes" id="UP000286746">
    <property type="component" value="Unassembled WGS sequence"/>
</dbReference>
<feature type="domain" description="AMP-dependent synthetase/ligase" evidence="1">
    <location>
        <begin position="16"/>
        <end position="379"/>
    </location>
</feature>
<name>A0A401WAP7_STREY</name>
<dbReference type="Gene3D" id="3.40.50.12780">
    <property type="entry name" value="N-terminal domain of ligase-like"/>
    <property type="match status" value="1"/>
</dbReference>
<evidence type="ECO:0000313" key="4">
    <source>
        <dbReference type="Proteomes" id="UP000286746"/>
    </source>
</evidence>
<dbReference type="InterPro" id="IPR000873">
    <property type="entry name" value="AMP-dep_synth/lig_dom"/>
</dbReference>
<dbReference type="PROSITE" id="PS00455">
    <property type="entry name" value="AMP_BINDING"/>
    <property type="match status" value="1"/>
</dbReference>
<dbReference type="AlphaFoldDB" id="A0A401WAP7"/>
<dbReference type="InterPro" id="IPR020845">
    <property type="entry name" value="AMP-binding_CS"/>
</dbReference>
<dbReference type="Pfam" id="PF13193">
    <property type="entry name" value="AMP-binding_C"/>
    <property type="match status" value="1"/>
</dbReference>
<proteinExistence type="predicted"/>
<dbReference type="InterPro" id="IPR025110">
    <property type="entry name" value="AMP-bd_C"/>
</dbReference>
<dbReference type="InterPro" id="IPR050237">
    <property type="entry name" value="ATP-dep_AMP-bd_enzyme"/>
</dbReference>
<dbReference type="InterPro" id="IPR042099">
    <property type="entry name" value="ANL_N_sf"/>
</dbReference>
<dbReference type="EMBL" id="BHZD01000001">
    <property type="protein sequence ID" value="GCD46349.1"/>
    <property type="molecule type" value="Genomic_DNA"/>
</dbReference>
<dbReference type="InterPro" id="IPR045851">
    <property type="entry name" value="AMP-bd_C_sf"/>
</dbReference>
<gene>
    <name evidence="3" type="ORF">GKJPGBOP_06098</name>
</gene>
<reference evidence="3 4" key="1">
    <citation type="submission" date="2018-11" db="EMBL/GenBank/DDBJ databases">
        <title>Whole genome sequence of Streptomyces paromomycinus NBRC 15454(T).</title>
        <authorList>
            <person name="Komaki H."/>
            <person name="Tamura T."/>
        </authorList>
    </citation>
    <scope>NUCLEOTIDE SEQUENCE [LARGE SCALE GENOMIC DNA]</scope>
    <source>
        <strain evidence="3 4">NBRC 15454</strain>
    </source>
</reference>
<dbReference type="PANTHER" id="PTHR43767">
    <property type="entry name" value="LONG-CHAIN-FATTY-ACID--COA LIGASE"/>
    <property type="match status" value="1"/>
</dbReference>
<organism evidence="3 4">
    <name type="scientific">Streptomyces paromomycinus</name>
    <name type="common">Streptomyces rimosus subsp. paromomycinus</name>
    <dbReference type="NCBI Taxonomy" id="92743"/>
    <lineage>
        <taxon>Bacteria</taxon>
        <taxon>Bacillati</taxon>
        <taxon>Actinomycetota</taxon>
        <taxon>Actinomycetes</taxon>
        <taxon>Kitasatosporales</taxon>
        <taxon>Streptomycetaceae</taxon>
        <taxon>Streptomyces</taxon>
    </lineage>
</organism>
<dbReference type="PANTHER" id="PTHR43767:SF7">
    <property type="entry name" value="MEDIUM_LONG-CHAIN-FATTY-ACID--COA LIGASE FADD8"/>
    <property type="match status" value="1"/>
</dbReference>
<sequence>MAAFTSYVENILQELADHPERRVLTTSEGRDITAAEFHDSVHRTAAELAGRGIGRGHTVSMLSGNRPEALTARYAVNLLGARIVLLYEGQAPETQARVVESAETVLLLVGPESAKPAAELLAHLDGAAPDVLLLAPGGPGDFAGLDAEDLTAAAAARPSGRTVESAARPDDDWCVRYTGGTTGVPKGIQMAHRPYAQAVAYPFASAGDPPRLLVCTSLAHLAGQLSDMTLAAGGSIVLQDGFDAGAVLAAVARERITHMWLLPPLLYHLLDHPDLAATDLSSLTRITYGGCPASPSRLRQGLDVLGPVLYGWYGQSEALLLTEMSPEEHGRTGQGGQITVGRPVPGVTVEIRDEDGHRLPPDTGGEVYVRSEGMMTGYWKKPELTAQVIRDGWVRTGDVGYLDDAGYLYLMDRVKDMIIVVGGHVYPGELEDLLHTHPDVAHCAVFGVRTADEVEEVHVAVVPAPGRTVDPAAITAFVVTHKGAMYAPRGVHQVDTIPLTSVGKPDKKRLKAEVGEG</sequence>
<evidence type="ECO:0000259" key="2">
    <source>
        <dbReference type="Pfam" id="PF13193"/>
    </source>
</evidence>
<evidence type="ECO:0000313" key="3">
    <source>
        <dbReference type="EMBL" id="GCD46349.1"/>
    </source>
</evidence>
<evidence type="ECO:0000259" key="1">
    <source>
        <dbReference type="Pfam" id="PF00501"/>
    </source>
</evidence>
<keyword evidence="4" id="KW-1185">Reference proteome</keyword>
<dbReference type="SUPFAM" id="SSF56801">
    <property type="entry name" value="Acetyl-CoA synthetase-like"/>
    <property type="match status" value="1"/>
</dbReference>
<keyword evidence="3" id="KW-0436">Ligase</keyword>